<dbReference type="RefSeq" id="WP_246035137.1">
    <property type="nucleotide sequence ID" value="NZ_JACHGA010000013.1"/>
</dbReference>
<comment type="similarity">
    <text evidence="7">Belongs to the TRAP transporter small permease family.</text>
</comment>
<evidence type="ECO:0000256" key="7">
    <source>
        <dbReference type="RuleBase" id="RU369079"/>
    </source>
</evidence>
<sequence length="193" mass="20606">MAPDIVHGEEQAGRPSPAPGRSARLWLTFVDGLAVLGTILISVLMVIICTDIVARNAMGSSLPLVSELGALLLVMIVCLQLPATVRADRLARTEVFYIPIRERHPRVGAGLSCVFNVVGACVLGAIAWASWSILAKDYSSGEFIGVTGIATLPTFPFRILIFIGIGVSSIQFLVQAVAELRTVNWRGPSHVSD</sequence>
<feature type="transmembrane region" description="Helical" evidence="7">
    <location>
        <begin position="68"/>
        <end position="87"/>
    </location>
</feature>
<evidence type="ECO:0000256" key="3">
    <source>
        <dbReference type="ARBA" id="ARBA00022475"/>
    </source>
</evidence>
<reference evidence="9 10" key="1">
    <citation type="submission" date="2020-08" db="EMBL/GenBank/DDBJ databases">
        <title>Genomic Encyclopedia of Type Strains, Phase IV (KMG-IV): sequencing the most valuable type-strain genomes for metagenomic binning, comparative biology and taxonomic classification.</title>
        <authorList>
            <person name="Goeker M."/>
        </authorList>
    </citation>
    <scope>NUCLEOTIDE SEQUENCE [LARGE SCALE GENOMIC DNA]</scope>
    <source>
        <strain evidence="9 10">DSM 26376</strain>
    </source>
</reference>
<evidence type="ECO:0000256" key="6">
    <source>
        <dbReference type="ARBA" id="ARBA00023136"/>
    </source>
</evidence>
<dbReference type="AlphaFoldDB" id="A0A7W8MF31"/>
<dbReference type="Pfam" id="PF04290">
    <property type="entry name" value="DctQ"/>
    <property type="match status" value="1"/>
</dbReference>
<keyword evidence="5 7" id="KW-1133">Transmembrane helix</keyword>
<evidence type="ECO:0000256" key="4">
    <source>
        <dbReference type="ARBA" id="ARBA00022692"/>
    </source>
</evidence>
<gene>
    <name evidence="9" type="ORF">HNR26_004099</name>
</gene>
<comment type="caution">
    <text evidence="9">The sequence shown here is derived from an EMBL/GenBank/DDBJ whole genome shotgun (WGS) entry which is preliminary data.</text>
</comment>
<keyword evidence="3" id="KW-1003">Cell membrane</keyword>
<feature type="transmembrane region" description="Helical" evidence="7">
    <location>
        <begin position="108"/>
        <end position="135"/>
    </location>
</feature>
<evidence type="ECO:0000313" key="10">
    <source>
        <dbReference type="Proteomes" id="UP000550895"/>
    </source>
</evidence>
<organism evidence="9 10">
    <name type="scientific">Rhizobium rosettiformans</name>
    <dbReference type="NCBI Taxonomy" id="1368430"/>
    <lineage>
        <taxon>Bacteria</taxon>
        <taxon>Pseudomonadati</taxon>
        <taxon>Pseudomonadota</taxon>
        <taxon>Alphaproteobacteria</taxon>
        <taxon>Hyphomicrobiales</taxon>
        <taxon>Rhizobiaceae</taxon>
        <taxon>Rhizobium/Agrobacterium group</taxon>
        <taxon>Rhizobium</taxon>
    </lineage>
</organism>
<dbReference type="Proteomes" id="UP000550895">
    <property type="component" value="Unassembled WGS sequence"/>
</dbReference>
<keyword evidence="10" id="KW-1185">Reference proteome</keyword>
<evidence type="ECO:0000313" key="9">
    <source>
        <dbReference type="EMBL" id="MBB5278005.1"/>
    </source>
</evidence>
<feature type="transmembrane region" description="Helical" evidence="7">
    <location>
        <begin position="155"/>
        <end position="178"/>
    </location>
</feature>
<dbReference type="EMBL" id="JACHGA010000013">
    <property type="protein sequence ID" value="MBB5278005.1"/>
    <property type="molecule type" value="Genomic_DNA"/>
</dbReference>
<protein>
    <recommendedName>
        <fullName evidence="7">TRAP transporter small permease protein</fullName>
    </recommendedName>
</protein>
<dbReference type="GO" id="GO:0022857">
    <property type="term" value="F:transmembrane transporter activity"/>
    <property type="evidence" value="ECO:0007669"/>
    <property type="project" value="UniProtKB-UniRule"/>
</dbReference>
<dbReference type="GO" id="GO:0005886">
    <property type="term" value="C:plasma membrane"/>
    <property type="evidence" value="ECO:0007669"/>
    <property type="project" value="UniProtKB-SubCell"/>
</dbReference>
<feature type="transmembrane region" description="Helical" evidence="7">
    <location>
        <begin position="25"/>
        <end position="48"/>
    </location>
</feature>
<keyword evidence="6 7" id="KW-0472">Membrane</keyword>
<comment type="subcellular location">
    <subcellularLocation>
        <location evidence="7">Cell inner membrane</location>
        <topology evidence="7">Multi-pass membrane protein</topology>
    </subcellularLocation>
    <subcellularLocation>
        <location evidence="1">Cell membrane</location>
        <topology evidence="1">Multi-pass membrane protein</topology>
    </subcellularLocation>
</comment>
<feature type="domain" description="Tripartite ATP-independent periplasmic transporters DctQ component" evidence="8">
    <location>
        <begin position="44"/>
        <end position="181"/>
    </location>
</feature>
<keyword evidence="4 7" id="KW-0812">Transmembrane</keyword>
<accession>A0A7W8MF31</accession>
<keyword evidence="7" id="KW-0997">Cell inner membrane</keyword>
<dbReference type="InterPro" id="IPR055348">
    <property type="entry name" value="DctQ"/>
</dbReference>
<comment type="subunit">
    <text evidence="7">The complex comprises the extracytoplasmic solute receptor protein and the two transmembrane proteins.</text>
</comment>
<keyword evidence="2 7" id="KW-0813">Transport</keyword>
<evidence type="ECO:0000256" key="5">
    <source>
        <dbReference type="ARBA" id="ARBA00022989"/>
    </source>
</evidence>
<comment type="function">
    <text evidence="7">Part of the tripartite ATP-independent periplasmic (TRAP) transport system.</text>
</comment>
<evidence type="ECO:0000256" key="2">
    <source>
        <dbReference type="ARBA" id="ARBA00022448"/>
    </source>
</evidence>
<evidence type="ECO:0000259" key="8">
    <source>
        <dbReference type="Pfam" id="PF04290"/>
    </source>
</evidence>
<proteinExistence type="inferred from homology"/>
<name>A0A7W8MF31_9HYPH</name>
<evidence type="ECO:0000256" key="1">
    <source>
        <dbReference type="ARBA" id="ARBA00004651"/>
    </source>
</evidence>